<dbReference type="InterPro" id="IPR018202">
    <property type="entry name" value="Ser_caboxypep_ser_AS"/>
</dbReference>
<dbReference type="EMBL" id="JABSTR010000003">
    <property type="protein sequence ID" value="KAH9365429.1"/>
    <property type="molecule type" value="Genomic_DNA"/>
</dbReference>
<feature type="region of interest" description="Disordered" evidence="8">
    <location>
        <begin position="544"/>
        <end position="566"/>
    </location>
</feature>
<keyword evidence="10" id="KW-1185">Reference proteome</keyword>
<dbReference type="EC" id="3.4.16.-" evidence="7"/>
<dbReference type="SUPFAM" id="SSF53474">
    <property type="entry name" value="alpha/beta-Hydrolases"/>
    <property type="match status" value="1"/>
</dbReference>
<dbReference type="PRINTS" id="PR00724">
    <property type="entry name" value="CRBOXYPTASEC"/>
</dbReference>
<dbReference type="InterPro" id="IPR001563">
    <property type="entry name" value="Peptidase_S10"/>
</dbReference>
<evidence type="ECO:0000256" key="5">
    <source>
        <dbReference type="ARBA" id="ARBA00022801"/>
    </source>
</evidence>
<dbReference type="InterPro" id="IPR029058">
    <property type="entry name" value="AB_hydrolase_fold"/>
</dbReference>
<protein>
    <recommendedName>
        <fullName evidence="7">Carboxypeptidase</fullName>
        <ecNumber evidence="7">3.4.16.-</ecNumber>
    </recommendedName>
</protein>
<evidence type="ECO:0000256" key="4">
    <source>
        <dbReference type="ARBA" id="ARBA00022729"/>
    </source>
</evidence>
<evidence type="ECO:0000256" key="2">
    <source>
        <dbReference type="ARBA" id="ARBA00022645"/>
    </source>
</evidence>
<keyword evidence="6" id="KW-0325">Glycoprotein</keyword>
<evidence type="ECO:0000256" key="6">
    <source>
        <dbReference type="ARBA" id="ARBA00023180"/>
    </source>
</evidence>
<feature type="compositionally biased region" description="Basic and acidic residues" evidence="8">
    <location>
        <begin position="419"/>
        <end position="431"/>
    </location>
</feature>
<accession>A0A9J6FQR9</accession>
<keyword evidence="3 7" id="KW-0645">Protease</keyword>
<dbReference type="PANTHER" id="PTHR11802:SF3">
    <property type="entry name" value="RETINOID-INDUCIBLE SERINE CARBOXYPEPTIDASE"/>
    <property type="match status" value="1"/>
</dbReference>
<dbReference type="GO" id="GO:0004185">
    <property type="term" value="F:serine-type carboxypeptidase activity"/>
    <property type="evidence" value="ECO:0007669"/>
    <property type="project" value="UniProtKB-UniRule"/>
</dbReference>
<organism evidence="9 10">
    <name type="scientific">Haemaphysalis longicornis</name>
    <name type="common">Bush tick</name>
    <dbReference type="NCBI Taxonomy" id="44386"/>
    <lineage>
        <taxon>Eukaryota</taxon>
        <taxon>Metazoa</taxon>
        <taxon>Ecdysozoa</taxon>
        <taxon>Arthropoda</taxon>
        <taxon>Chelicerata</taxon>
        <taxon>Arachnida</taxon>
        <taxon>Acari</taxon>
        <taxon>Parasitiformes</taxon>
        <taxon>Ixodida</taxon>
        <taxon>Ixodoidea</taxon>
        <taxon>Ixodidae</taxon>
        <taxon>Haemaphysalinae</taxon>
        <taxon>Haemaphysalis</taxon>
    </lineage>
</organism>
<keyword evidence="5 7" id="KW-0378">Hydrolase</keyword>
<dbReference type="Pfam" id="PF00450">
    <property type="entry name" value="Peptidase_S10"/>
    <property type="match status" value="1"/>
</dbReference>
<evidence type="ECO:0000313" key="9">
    <source>
        <dbReference type="EMBL" id="KAH9365429.1"/>
    </source>
</evidence>
<proteinExistence type="inferred from homology"/>
<dbReference type="VEuPathDB" id="VectorBase:HLOH_047881"/>
<evidence type="ECO:0000256" key="7">
    <source>
        <dbReference type="RuleBase" id="RU361156"/>
    </source>
</evidence>
<dbReference type="Proteomes" id="UP000821853">
    <property type="component" value="Unassembled WGS sequence"/>
</dbReference>
<dbReference type="PROSITE" id="PS00131">
    <property type="entry name" value="CARBOXYPEPT_SER_SER"/>
    <property type="match status" value="1"/>
</dbReference>
<evidence type="ECO:0000256" key="3">
    <source>
        <dbReference type="ARBA" id="ARBA00022670"/>
    </source>
</evidence>
<comment type="similarity">
    <text evidence="1 7">Belongs to the peptidase S10 family.</text>
</comment>
<comment type="caution">
    <text evidence="9">The sequence shown here is derived from an EMBL/GenBank/DDBJ whole genome shotgun (WGS) entry which is preliminary data.</text>
</comment>
<reference evidence="9 10" key="1">
    <citation type="journal article" date="2020" name="Cell">
        <title>Large-Scale Comparative Analyses of Tick Genomes Elucidate Their Genetic Diversity and Vector Capacities.</title>
        <authorList>
            <consortium name="Tick Genome and Microbiome Consortium (TIGMIC)"/>
            <person name="Jia N."/>
            <person name="Wang J."/>
            <person name="Shi W."/>
            <person name="Du L."/>
            <person name="Sun Y."/>
            <person name="Zhan W."/>
            <person name="Jiang J.F."/>
            <person name="Wang Q."/>
            <person name="Zhang B."/>
            <person name="Ji P."/>
            <person name="Bell-Sakyi L."/>
            <person name="Cui X.M."/>
            <person name="Yuan T.T."/>
            <person name="Jiang B.G."/>
            <person name="Yang W.F."/>
            <person name="Lam T.T."/>
            <person name="Chang Q.C."/>
            <person name="Ding S.J."/>
            <person name="Wang X.J."/>
            <person name="Zhu J.G."/>
            <person name="Ruan X.D."/>
            <person name="Zhao L."/>
            <person name="Wei J.T."/>
            <person name="Ye R.Z."/>
            <person name="Que T.C."/>
            <person name="Du C.H."/>
            <person name="Zhou Y.H."/>
            <person name="Cheng J.X."/>
            <person name="Dai P.F."/>
            <person name="Guo W.B."/>
            <person name="Han X.H."/>
            <person name="Huang E.J."/>
            <person name="Li L.F."/>
            <person name="Wei W."/>
            <person name="Gao Y.C."/>
            <person name="Liu J.Z."/>
            <person name="Shao H.Z."/>
            <person name="Wang X."/>
            <person name="Wang C.C."/>
            <person name="Yang T.C."/>
            <person name="Huo Q.B."/>
            <person name="Li W."/>
            <person name="Chen H.Y."/>
            <person name="Chen S.E."/>
            <person name="Zhou L.G."/>
            <person name="Ni X.B."/>
            <person name="Tian J.H."/>
            <person name="Sheng Y."/>
            <person name="Liu T."/>
            <person name="Pan Y.S."/>
            <person name="Xia L.Y."/>
            <person name="Li J."/>
            <person name="Zhao F."/>
            <person name="Cao W.C."/>
        </authorList>
    </citation>
    <scope>NUCLEOTIDE SEQUENCE [LARGE SCALE GENOMIC DNA]</scope>
    <source>
        <strain evidence="9">HaeL-2018</strain>
    </source>
</reference>
<evidence type="ECO:0000256" key="8">
    <source>
        <dbReference type="SAM" id="MobiDB-lite"/>
    </source>
</evidence>
<name>A0A9J6FQR9_HAELO</name>
<sequence length="624" mass="68524">MTRFFTKDEPCCHLTIEKKAIAKPFRFTDAQVRFANLLFVDNPVGTGYSYVTNESAYATNNSQIAADLVTMTSVFLTKMPEFQAIFVVSFVSLQNVPLYIFSESYGGKMAAEFALALHKAQASGKVSCKLAGVALGDGWLSPLDSTSTWGQYLYTMSFLDKSNLLTLNKVVSEIRQALVAGQGAKATQLWAAAEDLVEQLTNGVDWYNILQPQADEVAAASPLSLADDHPLKRSFSRHVAHFYNGSLSQLMNGPIKEKLGTIPKNVTWGGQAGGVFKALQADFMLPAVKTVDRLLNETDVRVAVYSGQLDLIVDALGTLQWMEQLKWAGMKEFQATAKAPMEVDSVTVGYYKTFKTLTLYWVLKAGHMVPADAPLGGTIDGSPHHPGQMVTTNYPHHQNNATTMALDVAKHHYGGTSHESQHERGNEERGWRSPHHHSGAFSPSLRRHGGGASGRERKRKRQTCVGDAILPSPQQVPSSGGPLKAPTLVPRFSSELSYSCPTKLHATTMAKEVTIVFLISVPMQWHDSKLTTARKTKQVYNSKEAKNYGRKTERRGGRRKGASSEGELPQLVGRCEETWSLRWVRQTLRCPLPLHVPRSARRGGEGRSSTTLICTPAGVGCWQG</sequence>
<dbReference type="AlphaFoldDB" id="A0A9J6FQR9"/>
<feature type="compositionally biased region" description="Basic and acidic residues" evidence="8">
    <location>
        <begin position="544"/>
        <end position="555"/>
    </location>
</feature>
<evidence type="ECO:0000256" key="1">
    <source>
        <dbReference type="ARBA" id="ARBA00009431"/>
    </source>
</evidence>
<evidence type="ECO:0000313" key="10">
    <source>
        <dbReference type="Proteomes" id="UP000821853"/>
    </source>
</evidence>
<keyword evidence="4" id="KW-0732">Signal</keyword>
<dbReference type="GO" id="GO:0006508">
    <property type="term" value="P:proteolysis"/>
    <property type="evidence" value="ECO:0007669"/>
    <property type="project" value="UniProtKB-KW"/>
</dbReference>
<feature type="region of interest" description="Disordered" evidence="8">
    <location>
        <begin position="414"/>
        <end position="461"/>
    </location>
</feature>
<dbReference type="Gene3D" id="3.40.50.1820">
    <property type="entry name" value="alpha/beta hydrolase"/>
    <property type="match status" value="1"/>
</dbReference>
<dbReference type="OrthoDB" id="443318at2759"/>
<dbReference type="PANTHER" id="PTHR11802">
    <property type="entry name" value="SERINE PROTEASE FAMILY S10 SERINE CARBOXYPEPTIDASE"/>
    <property type="match status" value="1"/>
</dbReference>
<keyword evidence="2 7" id="KW-0121">Carboxypeptidase</keyword>
<gene>
    <name evidence="9" type="ORF">HPB48_003219</name>
</gene>